<evidence type="ECO:0000313" key="2">
    <source>
        <dbReference type="Proteomes" id="UP000010102"/>
    </source>
</evidence>
<gene>
    <name evidence="1" type="ORF">LPO_p0003</name>
</gene>
<keyword evidence="1" id="KW-0614">Plasmid</keyword>
<dbReference type="KEGG" id="lpo:LPO_p0003"/>
<proteinExistence type="predicted"/>
<dbReference type="EMBL" id="FQ958212">
    <property type="protein sequence ID" value="CCD10613.1"/>
    <property type="molecule type" value="Genomic_DNA"/>
</dbReference>
<organism evidence="1 2">
    <name type="scientific">Legionella pneumophila subsp. pneumophila</name>
    <dbReference type="NCBI Taxonomy" id="91891"/>
    <lineage>
        <taxon>Bacteria</taxon>
        <taxon>Pseudomonadati</taxon>
        <taxon>Pseudomonadota</taxon>
        <taxon>Gammaproteobacteria</taxon>
        <taxon>Legionellales</taxon>
        <taxon>Legionellaceae</taxon>
        <taxon>Legionella</taxon>
    </lineage>
</organism>
<reference evidence="1 2" key="1">
    <citation type="submission" date="2011-07" db="EMBL/GenBank/DDBJ databases">
        <authorList>
            <person name="Genoscope - CEA"/>
        </authorList>
    </citation>
    <scope>NUCLEOTIDE SEQUENCE [LARGE SCALE GENOMIC DNA]</scope>
    <source>
        <strain evidence="2">lorraine</strain>
        <plasmid evidence="1 2">pLELO</plasmid>
    </source>
</reference>
<name>A0AAV2V1P4_LEGPN</name>
<dbReference type="AlphaFoldDB" id="A0AAV2V1P4"/>
<dbReference type="Proteomes" id="UP000010102">
    <property type="component" value="Plasmid pLELO"/>
</dbReference>
<sequence>MIKMNKLKLNNNEDDKKIITFTINKEIKESLREILLNSEKYNLKKKTDWVNEAIIMLKENPDYKEMVLNAEGNSENFVFDKIYMTFKQRCFFSDMRNEVVKEYPDIRGPQTAIIRAAILSRMMRKK</sequence>
<evidence type="ECO:0000313" key="1">
    <source>
        <dbReference type="EMBL" id="CCD10613.1"/>
    </source>
</evidence>
<geneLocation type="plasmid" evidence="1 2">
    <name>pLELO</name>
</geneLocation>
<protein>
    <submittedName>
        <fullName evidence="1">Uncharacterized protein</fullName>
    </submittedName>
</protein>
<accession>A0AAV2V1P4</accession>